<reference evidence="1 2" key="1">
    <citation type="submission" date="2021-05" db="EMBL/GenBank/DDBJ databases">
        <title>Novel species in genus Cellulomonas.</title>
        <authorList>
            <person name="Zhang G."/>
        </authorList>
    </citation>
    <scope>NUCLEOTIDE SEQUENCE [LARGE SCALE GENOMIC DNA]</scope>
    <source>
        <strain evidence="2">zg-ZUI222</strain>
    </source>
</reference>
<dbReference type="RefSeq" id="WP_207341103.1">
    <property type="nucleotide sequence ID" value="NZ_CP074405.1"/>
</dbReference>
<protein>
    <submittedName>
        <fullName evidence="1">Tautomerase family protein</fullName>
    </submittedName>
</protein>
<dbReference type="Proteomes" id="UP000677804">
    <property type="component" value="Chromosome"/>
</dbReference>
<dbReference type="InterPro" id="IPR014347">
    <property type="entry name" value="Tautomerase/MIF_sf"/>
</dbReference>
<sequence length="127" mass="13896">MAQVTVYGRRSVWADRRREVSDAVHGALVGAWGLPADKRFHRFLLLDDEDLVAPRAPEYLVVEVVCFTGRSPAAVRALIAAFFDDVAPALGLAPDDLEVVILESPPTHWGIRGVAGDELSLSYRVDV</sequence>
<dbReference type="PANTHER" id="PTHR38460:SF1">
    <property type="entry name" value="TAUTOMERASE YOLI-RELATED"/>
    <property type="match status" value="1"/>
</dbReference>
<accession>A0ABX8D0M5</accession>
<dbReference type="InterPro" id="IPR037479">
    <property type="entry name" value="Tauto_MSAD"/>
</dbReference>
<name>A0ABX8D0M5_9CELL</name>
<organism evidence="1 2">
    <name type="scientific">Cellulomonas wangleii</name>
    <dbReference type="NCBI Taxonomy" id="2816956"/>
    <lineage>
        <taxon>Bacteria</taxon>
        <taxon>Bacillati</taxon>
        <taxon>Actinomycetota</taxon>
        <taxon>Actinomycetes</taxon>
        <taxon>Micrococcales</taxon>
        <taxon>Cellulomonadaceae</taxon>
        <taxon>Cellulomonas</taxon>
    </lineage>
</organism>
<evidence type="ECO:0000313" key="2">
    <source>
        <dbReference type="Proteomes" id="UP000677804"/>
    </source>
</evidence>
<dbReference type="PANTHER" id="PTHR38460">
    <property type="entry name" value="TAUTOMERASE YOLI-RELATED"/>
    <property type="match status" value="1"/>
</dbReference>
<proteinExistence type="predicted"/>
<gene>
    <name evidence="1" type="ORF">KG103_10940</name>
</gene>
<keyword evidence="2" id="KW-1185">Reference proteome</keyword>
<evidence type="ECO:0000313" key="1">
    <source>
        <dbReference type="EMBL" id="QVI61041.1"/>
    </source>
</evidence>
<dbReference type="Pfam" id="PF14552">
    <property type="entry name" value="Tautomerase_2"/>
    <property type="match status" value="1"/>
</dbReference>
<dbReference type="EMBL" id="CP074405">
    <property type="protein sequence ID" value="QVI61041.1"/>
    <property type="molecule type" value="Genomic_DNA"/>
</dbReference>
<dbReference type="SUPFAM" id="SSF55331">
    <property type="entry name" value="Tautomerase/MIF"/>
    <property type="match status" value="1"/>
</dbReference>
<dbReference type="Gene3D" id="3.30.429.10">
    <property type="entry name" value="Macrophage Migration Inhibitory Factor"/>
    <property type="match status" value="1"/>
</dbReference>